<dbReference type="Gene3D" id="1.10.510.10">
    <property type="entry name" value="Transferase(Phosphotransferase) domain 1"/>
    <property type="match status" value="1"/>
</dbReference>
<dbReference type="InterPro" id="IPR000719">
    <property type="entry name" value="Prot_kinase_dom"/>
</dbReference>
<keyword evidence="7" id="KW-1133">Transmembrane helix</keyword>
<evidence type="ECO:0000256" key="5">
    <source>
        <dbReference type="PROSITE-ProRule" id="PRU10141"/>
    </source>
</evidence>
<feature type="compositionally biased region" description="Polar residues" evidence="6">
    <location>
        <begin position="296"/>
        <end position="305"/>
    </location>
</feature>
<evidence type="ECO:0000256" key="6">
    <source>
        <dbReference type="SAM" id="MobiDB-lite"/>
    </source>
</evidence>
<dbReference type="Pfam" id="PF00069">
    <property type="entry name" value="Pkinase"/>
    <property type="match status" value="1"/>
</dbReference>
<dbReference type="EC" id="2.7.11.1" evidence="9"/>
<evidence type="ECO:0000256" key="7">
    <source>
        <dbReference type="SAM" id="Phobius"/>
    </source>
</evidence>
<dbReference type="CDD" id="cd14014">
    <property type="entry name" value="STKc_PknB_like"/>
    <property type="match status" value="1"/>
</dbReference>
<dbReference type="GO" id="GO:0005524">
    <property type="term" value="F:ATP binding"/>
    <property type="evidence" value="ECO:0007669"/>
    <property type="project" value="UniProtKB-UniRule"/>
</dbReference>
<feature type="transmembrane region" description="Helical" evidence="7">
    <location>
        <begin position="541"/>
        <end position="558"/>
    </location>
</feature>
<dbReference type="AlphaFoldDB" id="A0AAU7JXG1"/>
<dbReference type="SMART" id="SM00220">
    <property type="entry name" value="S_TKc"/>
    <property type="match status" value="1"/>
</dbReference>
<evidence type="ECO:0000259" key="8">
    <source>
        <dbReference type="PROSITE" id="PS50011"/>
    </source>
</evidence>
<dbReference type="InterPro" id="IPR017441">
    <property type="entry name" value="Protein_kinase_ATP_BS"/>
</dbReference>
<evidence type="ECO:0000313" key="9">
    <source>
        <dbReference type="EMBL" id="XBO44913.1"/>
    </source>
</evidence>
<keyword evidence="1 9" id="KW-0808">Transferase</keyword>
<dbReference type="PANTHER" id="PTHR43289">
    <property type="entry name" value="MITOGEN-ACTIVATED PROTEIN KINASE KINASE KINASE 20-RELATED"/>
    <property type="match status" value="1"/>
</dbReference>
<evidence type="ECO:0000256" key="3">
    <source>
        <dbReference type="ARBA" id="ARBA00022777"/>
    </source>
</evidence>
<reference evidence="9" key="1">
    <citation type="submission" date="2024-05" db="EMBL/GenBank/DDBJ databases">
        <authorList>
            <person name="Kim S."/>
            <person name="Heo J."/>
            <person name="Choi H."/>
            <person name="Choi Y."/>
            <person name="Kwon S.-W."/>
            <person name="Kim Y."/>
        </authorList>
    </citation>
    <scope>NUCLEOTIDE SEQUENCE</scope>
    <source>
        <strain evidence="9">KACC 23699</strain>
    </source>
</reference>
<dbReference type="PROSITE" id="PS00107">
    <property type="entry name" value="PROTEIN_KINASE_ATP"/>
    <property type="match status" value="1"/>
</dbReference>
<feature type="transmembrane region" description="Helical" evidence="7">
    <location>
        <begin position="501"/>
        <end position="521"/>
    </location>
</feature>
<feature type="transmembrane region" description="Helical" evidence="7">
    <location>
        <begin position="392"/>
        <end position="417"/>
    </location>
</feature>
<dbReference type="RefSeq" id="WP_406832399.1">
    <property type="nucleotide sequence ID" value="NZ_CP157483.1"/>
</dbReference>
<keyword evidence="3 9" id="KW-0418">Kinase</keyword>
<feature type="transmembrane region" description="Helical" evidence="7">
    <location>
        <begin position="456"/>
        <end position="489"/>
    </location>
</feature>
<dbReference type="GO" id="GO:0004674">
    <property type="term" value="F:protein serine/threonine kinase activity"/>
    <property type="evidence" value="ECO:0007669"/>
    <property type="project" value="UniProtKB-EC"/>
</dbReference>
<sequence length="581" mass="60530">MRTEAIEGSESGDRTSVTEGPRVGPYRLIQQIGEGGMGVVHLALDPHGRAVALKLLRPHIAHDKDARTRLAREVDVLGRIRDARVAAVIDADLDGERPYLVTRYVPGPALDDVVKEHGPIVGTPLLSLGRGLAEALDAIHAADVIHRDLKPGNVLMLDGDPVLIDFGIAHVADDVRITLTGLVMGTPGYLSPEVVEGAPVTEATDWWGWAATLAFAASGAPPFGRGPMDVVLNRVSRGEPDLTGVDPRLAPLLQAALSPEPRQRPDSGEVVEALERYATGRPVTAVLSAPPRHTQVLEQRPTSQWDRPPVAQRGPVGPVALPVDRDEYAPVSGGRPAGPVRTGSDGPAWDDGSELVGAEEPEGEPSDWQAAWEGDAGGPDPRIGRAGRTGTLLALLAALVAGAAAFPVVAAVVAVLWSWAARTADRSVTSLVLRRHTKGRRRSDVPFAVAASPWHLVLGLVATLVSAILPAVVGVCAVFSAALAIVAVTGGSPEPARSGPIAVGAFVTALMAWWGPGGAGLRRGSRSIVRGTSPGPRTGKVVAVLLLVAAAGLAVWSLEAAGVPQWWPVQQPSVLVPGART</sequence>
<evidence type="ECO:0000256" key="4">
    <source>
        <dbReference type="ARBA" id="ARBA00022840"/>
    </source>
</evidence>
<name>A0AAU7JXG1_9MICO</name>
<keyword evidence="2 5" id="KW-0547">Nucleotide-binding</keyword>
<dbReference type="PROSITE" id="PS00108">
    <property type="entry name" value="PROTEIN_KINASE_ST"/>
    <property type="match status" value="1"/>
</dbReference>
<protein>
    <submittedName>
        <fullName evidence="9">Serine/threonine-protein kinase</fullName>
        <ecNumber evidence="9">2.7.11.1</ecNumber>
    </submittedName>
</protein>
<feature type="region of interest" description="Disordered" evidence="6">
    <location>
        <begin position="282"/>
        <end position="380"/>
    </location>
</feature>
<organism evidence="9">
    <name type="scientific">Pedococcus sp. KACC 23699</name>
    <dbReference type="NCBI Taxonomy" id="3149228"/>
    <lineage>
        <taxon>Bacteria</taxon>
        <taxon>Bacillati</taxon>
        <taxon>Actinomycetota</taxon>
        <taxon>Actinomycetes</taxon>
        <taxon>Micrococcales</taxon>
        <taxon>Intrasporangiaceae</taxon>
        <taxon>Pedococcus</taxon>
    </lineage>
</organism>
<keyword evidence="4 5" id="KW-0067">ATP-binding</keyword>
<evidence type="ECO:0000256" key="1">
    <source>
        <dbReference type="ARBA" id="ARBA00022679"/>
    </source>
</evidence>
<keyword evidence="7" id="KW-0812">Transmembrane</keyword>
<feature type="compositionally biased region" description="Acidic residues" evidence="6">
    <location>
        <begin position="351"/>
        <end position="365"/>
    </location>
</feature>
<dbReference type="InterPro" id="IPR011009">
    <property type="entry name" value="Kinase-like_dom_sf"/>
</dbReference>
<keyword evidence="7" id="KW-0472">Membrane</keyword>
<dbReference type="InterPro" id="IPR008271">
    <property type="entry name" value="Ser/Thr_kinase_AS"/>
</dbReference>
<feature type="binding site" evidence="5">
    <location>
        <position position="54"/>
    </location>
    <ligand>
        <name>ATP</name>
        <dbReference type="ChEBI" id="CHEBI:30616"/>
    </ligand>
</feature>
<accession>A0AAU7JXG1</accession>
<evidence type="ECO:0000256" key="2">
    <source>
        <dbReference type="ARBA" id="ARBA00022741"/>
    </source>
</evidence>
<gene>
    <name evidence="9" type="ORF">ABEG17_06130</name>
</gene>
<feature type="domain" description="Protein kinase" evidence="8">
    <location>
        <begin position="26"/>
        <end position="278"/>
    </location>
</feature>
<proteinExistence type="predicted"/>
<dbReference type="PROSITE" id="PS50011">
    <property type="entry name" value="PROTEIN_KINASE_DOM"/>
    <property type="match status" value="1"/>
</dbReference>
<dbReference type="PANTHER" id="PTHR43289:SF34">
    <property type="entry name" value="SERINE_THREONINE-PROTEIN KINASE YBDM-RELATED"/>
    <property type="match status" value="1"/>
</dbReference>
<dbReference type="EMBL" id="CP157483">
    <property type="protein sequence ID" value="XBO44913.1"/>
    <property type="molecule type" value="Genomic_DNA"/>
</dbReference>
<dbReference type="Gene3D" id="3.30.200.20">
    <property type="entry name" value="Phosphorylase Kinase, domain 1"/>
    <property type="match status" value="1"/>
</dbReference>
<feature type="region of interest" description="Disordered" evidence="6">
    <location>
        <begin position="1"/>
        <end position="21"/>
    </location>
</feature>
<dbReference type="SUPFAM" id="SSF56112">
    <property type="entry name" value="Protein kinase-like (PK-like)"/>
    <property type="match status" value="1"/>
</dbReference>